<protein>
    <recommendedName>
        <fullName evidence="6 7">Long-chain-fatty-acid--CoA ligase</fullName>
        <ecNumber evidence="6 7">6.2.1.3</ecNumber>
    </recommendedName>
</protein>
<keyword evidence="4 7" id="KW-0276">Fatty acid metabolism</keyword>
<evidence type="ECO:0000256" key="3">
    <source>
        <dbReference type="ARBA" id="ARBA00022741"/>
    </source>
</evidence>
<dbReference type="InterPro" id="IPR020459">
    <property type="entry name" value="AMP-binding"/>
</dbReference>
<sequence>MSPTDQAIVIVVPCVRQLGARNIVAKDAFPTLPSGATTLYEVFEESVKHHGDRPAVGWRPVEQGKAQDFTWLTYKQVHGKVVAVTAALQEVGLEPHGRVGMYAGNCPEWPVVLQACYRSSAYVVPVYDSLGETAVEYTTKHANISVMFTSSQKLPLLVKALPGLKDVIKTVVYFEEGGANSLQKDLAAIKKLGIKTYAFSAFEKLGQGKPGKATPPQPEDIACIMYTSGTTGNPKGVMITHHNMVASVASVSAYLAEVKISVDHNDSMLSFLTLAHILAQVIEAFMMSIGAQIGYWQGDIRKITDDISALRPTIFVAVPRVLDRVATGVQSRVKSQPFFLRWLFNFGVWWKLRNMRAGTPVEQASPLFDTVLFNKTKSRFGGRVRFVVSGGAPLAAHTEDFMKVIMCCPVLQGYGLTESCGASFLALPIHTMVGTVGPPTPGTELRLQGVEEMKYDPLAEPPRGEICLRGPTVFKGYYKDEAKTKEDVDEEGFFHTGDVGELTPEGALKVIDRLKNIFKLAQGEYVAAEKLENAYIESDVAEQLWVYGNSYESFLVAVVVPNKKALTAWAKQEGVSGSFEELCQNDKARTYVAGELAKTGKEKGLKGFEIVKAVHLTPDEFTAENGLMTPSFKLKRSQLQKEFQKELDSMYKTVNAQLSKR</sequence>
<dbReference type="CDD" id="cd05927">
    <property type="entry name" value="LC-FACS_euk"/>
    <property type="match status" value="1"/>
</dbReference>
<dbReference type="PROSITE" id="PS00455">
    <property type="entry name" value="AMP_BINDING"/>
    <property type="match status" value="1"/>
</dbReference>
<keyword evidence="10" id="KW-1185">Reference proteome</keyword>
<reference evidence="9 10" key="1">
    <citation type="journal article" date="2024" name="Nat. Commun.">
        <title>Phylogenomics reveals the evolutionary origins of lichenization in chlorophyte algae.</title>
        <authorList>
            <person name="Puginier C."/>
            <person name="Libourel C."/>
            <person name="Otte J."/>
            <person name="Skaloud P."/>
            <person name="Haon M."/>
            <person name="Grisel S."/>
            <person name="Petersen M."/>
            <person name="Berrin J.G."/>
            <person name="Delaux P.M."/>
            <person name="Dal Grande F."/>
            <person name="Keller J."/>
        </authorList>
    </citation>
    <scope>NUCLEOTIDE SEQUENCE [LARGE SCALE GENOMIC DNA]</scope>
    <source>
        <strain evidence="9 10">SAG 2043</strain>
    </source>
</reference>
<gene>
    <name evidence="9" type="ORF">WJX72_010249</name>
</gene>
<dbReference type="InterPro" id="IPR045311">
    <property type="entry name" value="LC-FACS_euk"/>
</dbReference>
<keyword evidence="5 7" id="KW-0067">ATP-binding</keyword>
<evidence type="ECO:0000259" key="8">
    <source>
        <dbReference type="Pfam" id="PF00501"/>
    </source>
</evidence>
<dbReference type="GO" id="GO:0004467">
    <property type="term" value="F:long-chain fatty acid-CoA ligase activity"/>
    <property type="evidence" value="ECO:0007669"/>
    <property type="project" value="UniProtKB-EC"/>
</dbReference>
<dbReference type="PRINTS" id="PR00154">
    <property type="entry name" value="AMPBINDING"/>
</dbReference>
<dbReference type="Gene3D" id="3.40.50.12780">
    <property type="entry name" value="N-terminal domain of ligase-like"/>
    <property type="match status" value="1"/>
</dbReference>
<evidence type="ECO:0000256" key="2">
    <source>
        <dbReference type="ARBA" id="ARBA00022598"/>
    </source>
</evidence>
<evidence type="ECO:0000313" key="9">
    <source>
        <dbReference type="EMBL" id="KAK9806319.1"/>
    </source>
</evidence>
<feature type="domain" description="AMP-dependent synthetase/ligase" evidence="8">
    <location>
        <begin position="43"/>
        <end position="478"/>
    </location>
</feature>
<dbReference type="InterPro" id="IPR042099">
    <property type="entry name" value="ANL_N_sf"/>
</dbReference>
<comment type="similarity">
    <text evidence="1 7">Belongs to the ATP-dependent AMP-binding enzyme family.</text>
</comment>
<dbReference type="Proteomes" id="UP001489004">
    <property type="component" value="Unassembled WGS sequence"/>
</dbReference>
<dbReference type="Pfam" id="PF00501">
    <property type="entry name" value="AMP-binding"/>
    <property type="match status" value="1"/>
</dbReference>
<name>A0AAW1P9F6_9CHLO</name>
<dbReference type="SUPFAM" id="SSF56801">
    <property type="entry name" value="Acetyl-CoA synthetase-like"/>
    <property type="match status" value="1"/>
</dbReference>
<dbReference type="EMBL" id="JALJOR010000014">
    <property type="protein sequence ID" value="KAK9806319.1"/>
    <property type="molecule type" value="Genomic_DNA"/>
</dbReference>
<dbReference type="PANTHER" id="PTHR43272">
    <property type="entry name" value="LONG-CHAIN-FATTY-ACID--COA LIGASE"/>
    <property type="match status" value="1"/>
</dbReference>
<dbReference type="PANTHER" id="PTHR43272:SF3">
    <property type="entry name" value="LONG CHAIN ACYL-COA SYNTHETASE 4"/>
    <property type="match status" value="1"/>
</dbReference>
<evidence type="ECO:0000256" key="4">
    <source>
        <dbReference type="ARBA" id="ARBA00022832"/>
    </source>
</evidence>
<dbReference type="InterPro" id="IPR020845">
    <property type="entry name" value="AMP-binding_CS"/>
</dbReference>
<accession>A0AAW1P9F6</accession>
<keyword evidence="3 7" id="KW-0547">Nucleotide-binding</keyword>
<evidence type="ECO:0000256" key="5">
    <source>
        <dbReference type="ARBA" id="ARBA00022840"/>
    </source>
</evidence>
<dbReference type="InterPro" id="IPR000873">
    <property type="entry name" value="AMP-dep_synth/lig_dom"/>
</dbReference>
<organism evidence="9 10">
    <name type="scientific">[Myrmecia] bisecta</name>
    <dbReference type="NCBI Taxonomy" id="41462"/>
    <lineage>
        <taxon>Eukaryota</taxon>
        <taxon>Viridiplantae</taxon>
        <taxon>Chlorophyta</taxon>
        <taxon>core chlorophytes</taxon>
        <taxon>Trebouxiophyceae</taxon>
        <taxon>Trebouxiales</taxon>
        <taxon>Trebouxiaceae</taxon>
        <taxon>Myrmecia</taxon>
    </lineage>
</organism>
<evidence type="ECO:0000256" key="1">
    <source>
        <dbReference type="ARBA" id="ARBA00006432"/>
    </source>
</evidence>
<dbReference type="GO" id="GO:0016020">
    <property type="term" value="C:membrane"/>
    <property type="evidence" value="ECO:0007669"/>
    <property type="project" value="TreeGrafter"/>
</dbReference>
<evidence type="ECO:0000256" key="6">
    <source>
        <dbReference type="ARBA" id="ARBA00026121"/>
    </source>
</evidence>
<comment type="caution">
    <text evidence="9">The sequence shown here is derived from an EMBL/GenBank/DDBJ whole genome shotgun (WGS) entry which is preliminary data.</text>
</comment>
<keyword evidence="2 7" id="KW-0436">Ligase</keyword>
<dbReference type="EC" id="6.2.1.3" evidence="6 7"/>
<dbReference type="AlphaFoldDB" id="A0AAW1P9F6"/>
<evidence type="ECO:0000313" key="10">
    <source>
        <dbReference type="Proteomes" id="UP001489004"/>
    </source>
</evidence>
<evidence type="ECO:0000256" key="7">
    <source>
        <dbReference type="RuleBase" id="RU369030"/>
    </source>
</evidence>
<dbReference type="GO" id="GO:0005783">
    <property type="term" value="C:endoplasmic reticulum"/>
    <property type="evidence" value="ECO:0007669"/>
    <property type="project" value="TreeGrafter"/>
</dbReference>
<proteinExistence type="inferred from homology"/>
<comment type="catalytic activity">
    <reaction evidence="7">
        <text>a long-chain fatty acid + ATP + CoA = a long-chain fatty acyl-CoA + AMP + diphosphate</text>
        <dbReference type="Rhea" id="RHEA:15421"/>
        <dbReference type="ChEBI" id="CHEBI:30616"/>
        <dbReference type="ChEBI" id="CHEBI:33019"/>
        <dbReference type="ChEBI" id="CHEBI:57287"/>
        <dbReference type="ChEBI" id="CHEBI:57560"/>
        <dbReference type="ChEBI" id="CHEBI:83139"/>
        <dbReference type="ChEBI" id="CHEBI:456215"/>
        <dbReference type="EC" id="6.2.1.3"/>
    </reaction>
</comment>
<comment type="function">
    <text evidence="7">Catalyzes the conversion of long-chain fatty acids to their active form acyl-CoAs for both synthesis of cellular lipids, and degradation via beta-oxidation.</text>
</comment>
<dbReference type="GO" id="GO:0005524">
    <property type="term" value="F:ATP binding"/>
    <property type="evidence" value="ECO:0007669"/>
    <property type="project" value="UniProtKB-KW"/>
</dbReference>
<keyword evidence="7" id="KW-0443">Lipid metabolism</keyword>